<reference evidence="1 2" key="1">
    <citation type="submission" date="2017-07" db="EMBL/GenBank/DDBJ databases">
        <title>First draft Genome Sequence of Nocardia cerradoensis isolated from human infection.</title>
        <authorList>
            <person name="Carrasco G."/>
        </authorList>
    </citation>
    <scope>NUCLEOTIDE SEQUENCE [LARGE SCALE GENOMIC DNA]</scope>
    <source>
        <strain evidence="1 2">CNM20130759</strain>
    </source>
</reference>
<evidence type="ECO:0008006" key="3">
    <source>
        <dbReference type="Google" id="ProtNLM"/>
    </source>
</evidence>
<organism evidence="1 2">
    <name type="scientific">Nocardia cerradoensis</name>
    <dbReference type="NCBI Taxonomy" id="85688"/>
    <lineage>
        <taxon>Bacteria</taxon>
        <taxon>Bacillati</taxon>
        <taxon>Actinomycetota</taxon>
        <taxon>Actinomycetes</taxon>
        <taxon>Mycobacteriales</taxon>
        <taxon>Nocardiaceae</taxon>
        <taxon>Nocardia</taxon>
    </lineage>
</organism>
<name>A0A231GTW6_9NOCA</name>
<evidence type="ECO:0000313" key="2">
    <source>
        <dbReference type="Proteomes" id="UP000215506"/>
    </source>
</evidence>
<dbReference type="Proteomes" id="UP000215506">
    <property type="component" value="Unassembled WGS sequence"/>
</dbReference>
<accession>A0A231GTW6</accession>
<keyword evidence="2" id="KW-1185">Reference proteome</keyword>
<gene>
    <name evidence="1" type="ORF">B7C42_07864</name>
</gene>
<proteinExistence type="predicted"/>
<sequence>MSIDAIGYVRSDVSGTHQKADEERLRAHAKCHGYNLKKTIVFGSHTDDPEHRLGVVLDRMDGVEAVIIPTVQHFDGDQVPDAISSRVDVVVVAPPTKLARLAQLARVGR</sequence>
<evidence type="ECO:0000313" key="1">
    <source>
        <dbReference type="EMBL" id="OXR40060.1"/>
    </source>
</evidence>
<dbReference type="RefSeq" id="WP_039782758.1">
    <property type="nucleotide sequence ID" value="NZ_JAAXOR010000001.1"/>
</dbReference>
<dbReference type="AlphaFoldDB" id="A0A231GTW6"/>
<protein>
    <recommendedName>
        <fullName evidence="3">Resolvase/invertase-type recombinase catalytic domain-containing protein</fullName>
    </recommendedName>
</protein>
<dbReference type="EMBL" id="NGAF01000043">
    <property type="protein sequence ID" value="OXR40060.1"/>
    <property type="molecule type" value="Genomic_DNA"/>
</dbReference>
<comment type="caution">
    <text evidence="1">The sequence shown here is derived from an EMBL/GenBank/DDBJ whole genome shotgun (WGS) entry which is preliminary data.</text>
</comment>